<evidence type="ECO:0000313" key="3">
    <source>
        <dbReference type="EMBL" id="KAF2084408.1"/>
    </source>
</evidence>
<comment type="caution">
    <text evidence="3">The sequence shown here is derived from an EMBL/GenBank/DDBJ whole genome shotgun (WGS) entry which is preliminary data.</text>
</comment>
<feature type="compositionally biased region" description="Low complexity" evidence="2">
    <location>
        <begin position="325"/>
        <end position="359"/>
    </location>
</feature>
<feature type="region of interest" description="Disordered" evidence="2">
    <location>
        <begin position="573"/>
        <end position="654"/>
    </location>
</feature>
<evidence type="ECO:0000256" key="2">
    <source>
        <dbReference type="SAM" id="MobiDB-lite"/>
    </source>
</evidence>
<keyword evidence="1" id="KW-0175">Coiled coil</keyword>
<feature type="compositionally biased region" description="Acidic residues" evidence="2">
    <location>
        <begin position="475"/>
        <end position="487"/>
    </location>
</feature>
<proteinExistence type="predicted"/>
<feature type="compositionally biased region" description="Basic and acidic residues" evidence="2">
    <location>
        <begin position="606"/>
        <end position="625"/>
    </location>
</feature>
<dbReference type="OrthoDB" id="2555519at2759"/>
<feature type="compositionally biased region" description="Low complexity" evidence="2">
    <location>
        <begin position="488"/>
        <end position="499"/>
    </location>
</feature>
<feature type="compositionally biased region" description="Low complexity" evidence="2">
    <location>
        <begin position="29"/>
        <end position="52"/>
    </location>
</feature>
<evidence type="ECO:0000313" key="4">
    <source>
        <dbReference type="Proteomes" id="UP000799776"/>
    </source>
</evidence>
<feature type="region of interest" description="Disordered" evidence="2">
    <location>
        <begin position="1"/>
        <end position="132"/>
    </location>
</feature>
<name>A0A9P4HPQ1_9PEZI</name>
<sequence>MPTADRHNHATANGKPLRPTLASSRTSKTPLTPKLAASAPPTSAPASSTVTPRLAVREDTSSYFNNITPRSSSRRSRTGSGHASPSGSTPNLTPSSARHSSTIDDDRASSVSGSHVSSSRRPRSIIGGNGVAHTGLTMASSSSDVGGRDHSAMFFHASDVRTNTPEHSHTVPSKKPTPFLYASRNHDRPPPASSTVSSPPVASLERTHSQPKFFHADSTPETKSPLQSPPMIPAPTSEPFPPLRSPSPHKDTIHLSYRKGASQVMRPGVGVHRPSAASMLSGISESRDGPISRRTSSADHSANRTRHGKSSSVSSIDTVASNRRVSNSAVENAAAAVPSPLQIDISSPTTVSPSEVSRVSRSRDGEKVPSGLQSPLSMPQSPTQPVNPGQKNPLQHMNELAANARRERKVLDLEISNSSLLAINRQLEREVRKQKAELRRFRRMTRAGGVSAPETVRSSLVPLSEGETAEFLPDSGDEEEADEDEEGSALSSDSSFDEGAMSPNALAERDAKYREQDQKRLHLDLSKHQELLVDSQKMNQSLKRCLGWSEEMIKEGKKALEYRVRVSDIKLGGRILSADEQSNSGDLEDEDEEQRSGGSLLSPWTRPEHDTRTSLESERTDRDSGIELDGPKLPAGYFDDDTAGRASDGLGETF</sequence>
<feature type="compositionally biased region" description="Polar residues" evidence="2">
    <location>
        <begin position="371"/>
        <end position="394"/>
    </location>
</feature>
<keyword evidence="4" id="KW-1185">Reference proteome</keyword>
<feature type="compositionally biased region" description="Basic and acidic residues" evidence="2">
    <location>
        <begin position="507"/>
        <end position="520"/>
    </location>
</feature>
<feature type="compositionally biased region" description="Pro residues" evidence="2">
    <location>
        <begin position="227"/>
        <end position="245"/>
    </location>
</feature>
<evidence type="ECO:0000256" key="1">
    <source>
        <dbReference type="SAM" id="Coils"/>
    </source>
</evidence>
<feature type="compositionally biased region" description="Low complexity" evidence="2">
    <location>
        <begin position="193"/>
        <end position="203"/>
    </location>
</feature>
<protein>
    <submittedName>
        <fullName evidence="3">Uncharacterized protein</fullName>
    </submittedName>
</protein>
<dbReference type="PANTHER" id="PTHR38701:SF1">
    <property type="entry name" value="UP-REGULATED DURING SEPTATION PROTEIN 1 DOMAIN-CONTAINING PROTEIN"/>
    <property type="match status" value="1"/>
</dbReference>
<organism evidence="3 4">
    <name type="scientific">Saccharata proteae CBS 121410</name>
    <dbReference type="NCBI Taxonomy" id="1314787"/>
    <lineage>
        <taxon>Eukaryota</taxon>
        <taxon>Fungi</taxon>
        <taxon>Dikarya</taxon>
        <taxon>Ascomycota</taxon>
        <taxon>Pezizomycotina</taxon>
        <taxon>Dothideomycetes</taxon>
        <taxon>Dothideomycetes incertae sedis</taxon>
        <taxon>Botryosphaeriales</taxon>
        <taxon>Saccharataceae</taxon>
        <taxon>Saccharata</taxon>
    </lineage>
</organism>
<accession>A0A9P4HPQ1</accession>
<dbReference type="PANTHER" id="PTHR38701">
    <property type="entry name" value="CHROMOSOME 8, WHOLE GENOME SHOTGUN SEQUENCE"/>
    <property type="match status" value="1"/>
</dbReference>
<dbReference type="Proteomes" id="UP000799776">
    <property type="component" value="Unassembled WGS sequence"/>
</dbReference>
<feature type="coiled-coil region" evidence="1">
    <location>
        <begin position="394"/>
        <end position="444"/>
    </location>
</feature>
<gene>
    <name evidence="3" type="ORF">K490DRAFT_68715</name>
</gene>
<reference evidence="3" key="1">
    <citation type="journal article" date="2020" name="Stud. Mycol.">
        <title>101 Dothideomycetes genomes: a test case for predicting lifestyles and emergence of pathogens.</title>
        <authorList>
            <person name="Haridas S."/>
            <person name="Albert R."/>
            <person name="Binder M."/>
            <person name="Bloem J."/>
            <person name="Labutti K."/>
            <person name="Salamov A."/>
            <person name="Andreopoulos B."/>
            <person name="Baker S."/>
            <person name="Barry K."/>
            <person name="Bills G."/>
            <person name="Bluhm B."/>
            <person name="Cannon C."/>
            <person name="Castanera R."/>
            <person name="Culley D."/>
            <person name="Daum C."/>
            <person name="Ezra D."/>
            <person name="Gonzalez J."/>
            <person name="Henrissat B."/>
            <person name="Kuo A."/>
            <person name="Liang C."/>
            <person name="Lipzen A."/>
            <person name="Lutzoni F."/>
            <person name="Magnuson J."/>
            <person name="Mondo S."/>
            <person name="Nolan M."/>
            <person name="Ohm R."/>
            <person name="Pangilinan J."/>
            <person name="Park H.-J."/>
            <person name="Ramirez L."/>
            <person name="Alfaro M."/>
            <person name="Sun H."/>
            <person name="Tritt A."/>
            <person name="Yoshinaga Y."/>
            <person name="Zwiers L.-H."/>
            <person name="Turgeon B."/>
            <person name="Goodwin S."/>
            <person name="Spatafora J."/>
            <person name="Crous P."/>
            <person name="Grigoriev I."/>
        </authorList>
    </citation>
    <scope>NUCLEOTIDE SEQUENCE</scope>
    <source>
        <strain evidence="3">CBS 121410</strain>
    </source>
</reference>
<feature type="region of interest" description="Disordered" evidence="2">
    <location>
        <begin position="160"/>
        <end position="394"/>
    </location>
</feature>
<dbReference type="EMBL" id="ML978741">
    <property type="protein sequence ID" value="KAF2084408.1"/>
    <property type="molecule type" value="Genomic_DNA"/>
</dbReference>
<feature type="region of interest" description="Disordered" evidence="2">
    <location>
        <begin position="449"/>
        <end position="520"/>
    </location>
</feature>
<dbReference type="AlphaFoldDB" id="A0A9P4HPQ1"/>
<feature type="compositionally biased region" description="Polar residues" evidence="2">
    <location>
        <begin position="78"/>
        <end position="100"/>
    </location>
</feature>